<feature type="transmembrane region" description="Helical" evidence="8">
    <location>
        <begin position="343"/>
        <end position="363"/>
    </location>
</feature>
<evidence type="ECO:0000256" key="7">
    <source>
        <dbReference type="ARBA" id="ARBA00023136"/>
    </source>
</evidence>
<dbReference type="GO" id="GO:0042910">
    <property type="term" value="F:xenobiotic transmembrane transporter activity"/>
    <property type="evidence" value="ECO:0007669"/>
    <property type="project" value="InterPro"/>
</dbReference>
<feature type="transmembrane region" description="Helical" evidence="8">
    <location>
        <begin position="306"/>
        <end position="331"/>
    </location>
</feature>
<reference evidence="11" key="1">
    <citation type="submission" date="2011-01" db="EMBL/GenBank/DDBJ databases">
        <title>Complete sequence of chromosome of Rahnella sp. Y9602.</title>
        <authorList>
            <consortium name="US DOE Joint Genome Institute"/>
            <person name="Lucas S."/>
            <person name="Copeland A."/>
            <person name="Lapidus A."/>
            <person name="Cheng J.-F."/>
            <person name="Goodwin L."/>
            <person name="Pitluck S."/>
            <person name="Lu M."/>
            <person name="Detter J.C."/>
            <person name="Han C."/>
            <person name="Tapia R."/>
            <person name="Land M."/>
            <person name="Hauser L."/>
            <person name="Kyrpides N."/>
            <person name="Ivanova N."/>
            <person name="Ovchinnikova G."/>
            <person name="Pagani I."/>
            <person name="Sobecky P.A."/>
            <person name="Martinez R.J."/>
            <person name="Woyke T."/>
        </authorList>
    </citation>
    <scope>NUCLEOTIDE SEQUENCE [LARGE SCALE GENOMIC DNA]</scope>
    <source>
        <strain evidence="11">Y9602</strain>
    </source>
</reference>
<evidence type="ECO:0000256" key="2">
    <source>
        <dbReference type="ARBA" id="ARBA00006236"/>
    </source>
</evidence>
<dbReference type="NCBIfam" id="TIGR00710">
    <property type="entry name" value="efflux_Bcr_CflA"/>
    <property type="match status" value="1"/>
</dbReference>
<dbReference type="KEGG" id="rah:Rahaq_2026"/>
<dbReference type="InterPro" id="IPR005829">
    <property type="entry name" value="Sugar_transporter_CS"/>
</dbReference>
<dbReference type="PROSITE" id="PS00216">
    <property type="entry name" value="SUGAR_TRANSPORT_1"/>
    <property type="match status" value="1"/>
</dbReference>
<feature type="transmembrane region" description="Helical" evidence="8">
    <location>
        <begin position="72"/>
        <end position="92"/>
    </location>
</feature>
<dbReference type="InterPro" id="IPR004812">
    <property type="entry name" value="Efflux_drug-R_Bcr/CmlA"/>
</dbReference>
<dbReference type="InterPro" id="IPR011701">
    <property type="entry name" value="MFS"/>
</dbReference>
<reference evidence="10 11" key="2">
    <citation type="journal article" date="2012" name="J. Bacteriol.">
        <title>Complete Genome Sequence of Rahnella sp. Strain Y9602, a Gammaproteobacterium Isolate from Metal- and Radionuclide-Contaminated Soil.</title>
        <authorList>
            <person name="Martinez R.J."/>
            <person name="Bruce D."/>
            <person name="Detter C."/>
            <person name="Goodwin L.A."/>
            <person name="Han J."/>
            <person name="Han C.S."/>
            <person name="Held B."/>
            <person name="Land M.L."/>
            <person name="Mikhailova N."/>
            <person name="Nolan M."/>
            <person name="Pennacchio L."/>
            <person name="Pitluck S."/>
            <person name="Tapia R."/>
            <person name="Woyke T."/>
            <person name="Sobecky P.A."/>
        </authorList>
    </citation>
    <scope>NUCLEOTIDE SEQUENCE [LARGE SCALE GENOMIC DNA]</scope>
    <source>
        <strain evidence="10 11">Y9602</strain>
    </source>
</reference>
<evidence type="ECO:0000256" key="1">
    <source>
        <dbReference type="ARBA" id="ARBA00004651"/>
    </source>
</evidence>
<feature type="transmembrane region" description="Helical" evidence="8">
    <location>
        <begin position="279"/>
        <end position="300"/>
    </location>
</feature>
<evidence type="ECO:0000259" key="9">
    <source>
        <dbReference type="PROSITE" id="PS50850"/>
    </source>
</evidence>
<dbReference type="PANTHER" id="PTHR23502">
    <property type="entry name" value="MAJOR FACILITATOR SUPERFAMILY"/>
    <property type="match status" value="1"/>
</dbReference>
<dbReference type="PANTHER" id="PTHR23502:SF70">
    <property type="entry name" value="BCR_CFLA FAMILY EFFLUX TRANSPORTER"/>
    <property type="match status" value="1"/>
</dbReference>
<keyword evidence="4" id="KW-1003">Cell membrane</keyword>
<feature type="transmembrane region" description="Helical" evidence="8">
    <location>
        <begin position="369"/>
        <end position="385"/>
    </location>
</feature>
<evidence type="ECO:0000256" key="5">
    <source>
        <dbReference type="ARBA" id="ARBA00022692"/>
    </source>
</evidence>
<feature type="transmembrane region" description="Helical" evidence="8">
    <location>
        <begin position="163"/>
        <end position="182"/>
    </location>
</feature>
<feature type="transmembrane region" description="Helical" evidence="8">
    <location>
        <begin position="98"/>
        <end position="119"/>
    </location>
</feature>
<dbReference type="GO" id="GO:0005886">
    <property type="term" value="C:plasma membrane"/>
    <property type="evidence" value="ECO:0007669"/>
    <property type="project" value="UniProtKB-SubCell"/>
</dbReference>
<comment type="similarity">
    <text evidence="2 8">Belongs to the major facilitator superfamily. Bcr/CmlA family.</text>
</comment>
<sequence length="401" mass="42261">MFSMQKFLFLLLSMVLLGPLGIDFYLPAIPAIALGLQSTEAVIQSSISLFILVMGLGQLVAGPLVDKFGRRPIAIIGVMVYLAGAIVAATSVTPWMFLLSRVIQGLAVCCTSVVIFSGVRDRMSGNDAARAYGFLNGTLNIIPALAPLIGGLIAQYYGWRAPFWALTGYTLAVLLLVIFKLPETRPADTQTNTGLPFRQYARILFNARFITFALVNAGAMGMALTYVSLAPTVLMNTAGLTPLQFSLVFGANGFWIMGMSFIANRIIRKVGRPVCLKTGGILMFIGCLGLIAGITLVPPAEQTATWLYMVPVASACAGLAFLMGPATSYALEPFSGEAGVASALAGSVQMAGGALLGFIAMALPLQPKLSLSLVMLAGGCLAMLARRASKKSTGQLTRLGQ</sequence>
<keyword evidence="5 8" id="KW-0812">Transmembrane</keyword>
<comment type="caution">
    <text evidence="8">Lacks conserved residue(s) required for the propagation of feature annotation.</text>
</comment>
<dbReference type="EMBL" id="CP002505">
    <property type="protein sequence ID" value="ADW73641.1"/>
    <property type="molecule type" value="Genomic_DNA"/>
</dbReference>
<evidence type="ECO:0000256" key="4">
    <source>
        <dbReference type="ARBA" id="ARBA00022475"/>
    </source>
</evidence>
<dbReference type="Pfam" id="PF07690">
    <property type="entry name" value="MFS_1"/>
    <property type="match status" value="1"/>
</dbReference>
<accession>A0A0H3F8V7</accession>
<evidence type="ECO:0000256" key="3">
    <source>
        <dbReference type="ARBA" id="ARBA00022448"/>
    </source>
</evidence>
<feature type="transmembrane region" description="Helical" evidence="8">
    <location>
        <begin position="45"/>
        <end position="65"/>
    </location>
</feature>
<evidence type="ECO:0000313" key="10">
    <source>
        <dbReference type="EMBL" id="ADW73641.1"/>
    </source>
</evidence>
<keyword evidence="8" id="KW-0997">Cell inner membrane</keyword>
<feature type="transmembrane region" description="Helical" evidence="8">
    <location>
        <begin position="203"/>
        <end position="227"/>
    </location>
</feature>
<dbReference type="eggNOG" id="COG2814">
    <property type="taxonomic scope" value="Bacteria"/>
</dbReference>
<dbReference type="InterPro" id="IPR036259">
    <property type="entry name" value="MFS_trans_sf"/>
</dbReference>
<dbReference type="AlphaFoldDB" id="A0A0H3F8V7"/>
<keyword evidence="7 8" id="KW-0472">Membrane</keyword>
<keyword evidence="3 8" id="KW-0813">Transport</keyword>
<dbReference type="GO" id="GO:1990961">
    <property type="term" value="P:xenobiotic detoxification by transmembrane export across the plasma membrane"/>
    <property type="evidence" value="ECO:0007669"/>
    <property type="project" value="InterPro"/>
</dbReference>
<dbReference type="InterPro" id="IPR020846">
    <property type="entry name" value="MFS_dom"/>
</dbReference>
<organism evidence="10 11">
    <name type="scientific">Rahnella sp. (strain Y9602)</name>
    <dbReference type="NCBI Taxonomy" id="2703885"/>
    <lineage>
        <taxon>Bacteria</taxon>
        <taxon>Pseudomonadati</taxon>
        <taxon>Pseudomonadota</taxon>
        <taxon>Gammaproteobacteria</taxon>
        <taxon>Enterobacterales</taxon>
        <taxon>Yersiniaceae</taxon>
        <taxon>Rahnella</taxon>
    </lineage>
</organism>
<dbReference type="PROSITE" id="PS50850">
    <property type="entry name" value="MFS"/>
    <property type="match status" value="1"/>
</dbReference>
<keyword evidence="6 8" id="KW-1133">Transmembrane helix</keyword>
<comment type="subcellular location">
    <subcellularLocation>
        <location evidence="8">Cell inner membrane</location>
        <topology evidence="8">Multi-pass membrane protein</topology>
    </subcellularLocation>
    <subcellularLocation>
        <location evidence="1">Cell membrane</location>
        <topology evidence="1">Multi-pass membrane protein</topology>
    </subcellularLocation>
</comment>
<dbReference type="Gene3D" id="1.20.1720.10">
    <property type="entry name" value="Multidrug resistance protein D"/>
    <property type="match status" value="1"/>
</dbReference>
<name>A0A0H3F8V7_RAHSY</name>
<dbReference type="SUPFAM" id="SSF103473">
    <property type="entry name" value="MFS general substrate transporter"/>
    <property type="match status" value="1"/>
</dbReference>
<feature type="transmembrane region" description="Helical" evidence="8">
    <location>
        <begin position="247"/>
        <end position="267"/>
    </location>
</feature>
<evidence type="ECO:0000256" key="6">
    <source>
        <dbReference type="ARBA" id="ARBA00022989"/>
    </source>
</evidence>
<feature type="domain" description="Major facilitator superfamily (MFS) profile" evidence="9">
    <location>
        <begin position="7"/>
        <end position="390"/>
    </location>
</feature>
<evidence type="ECO:0000256" key="8">
    <source>
        <dbReference type="RuleBase" id="RU365088"/>
    </source>
</evidence>
<protein>
    <recommendedName>
        <fullName evidence="8">Bcr/CflA family efflux transporter</fullName>
    </recommendedName>
</protein>
<evidence type="ECO:0000313" key="11">
    <source>
        <dbReference type="Proteomes" id="UP000007257"/>
    </source>
</evidence>
<feature type="transmembrane region" description="Helical" evidence="8">
    <location>
        <begin position="131"/>
        <end position="157"/>
    </location>
</feature>
<gene>
    <name evidence="10" type="ordered locus">Rahaq_2026</name>
</gene>
<dbReference type="Proteomes" id="UP000007257">
    <property type="component" value="Chromosome"/>
</dbReference>
<dbReference type="CDD" id="cd17320">
    <property type="entry name" value="MFS_MdfA_MDR_like"/>
    <property type="match status" value="1"/>
</dbReference>
<dbReference type="HOGENOM" id="CLU_001265_47_1_6"/>
<proteinExistence type="inferred from homology"/>